<keyword evidence="3" id="KW-1185">Reference proteome</keyword>
<gene>
    <name evidence="2" type="ORF">Dace_3171</name>
</gene>
<evidence type="ECO:0000313" key="3">
    <source>
        <dbReference type="Proteomes" id="UP000005695"/>
    </source>
</evidence>
<organism evidence="2 3">
    <name type="scientific">Desulfuromonas acetoxidans (strain DSM 684 / 11070)</name>
    <dbReference type="NCBI Taxonomy" id="281689"/>
    <lineage>
        <taxon>Bacteria</taxon>
        <taxon>Pseudomonadati</taxon>
        <taxon>Thermodesulfobacteriota</taxon>
        <taxon>Desulfuromonadia</taxon>
        <taxon>Desulfuromonadales</taxon>
        <taxon>Desulfuromonadaceae</taxon>
        <taxon>Desulfuromonas</taxon>
    </lineage>
</organism>
<evidence type="ECO:0000259" key="1">
    <source>
        <dbReference type="PROSITE" id="PS51677"/>
    </source>
</evidence>
<proteinExistence type="predicted"/>
<dbReference type="Proteomes" id="UP000005695">
    <property type="component" value="Unassembled WGS sequence"/>
</dbReference>
<dbReference type="PANTHER" id="PTHR47561:SF1">
    <property type="entry name" value="POLYSACCHARIDE DEACETYLASE FAMILY PROTEIN (AFU_ORTHOLOGUE AFUA_6G05030)"/>
    <property type="match status" value="1"/>
</dbReference>
<dbReference type="InterPro" id="IPR011330">
    <property type="entry name" value="Glyco_hydro/deAcase_b/a-brl"/>
</dbReference>
<reference evidence="2" key="2">
    <citation type="submission" date="2006-05" db="EMBL/GenBank/DDBJ databases">
        <title>Sequencing of the draft genome and assembly of Desulfuromonas acetoxidans DSM 684.</title>
        <authorList>
            <consortium name="US DOE Joint Genome Institute (JGI-PGF)"/>
            <person name="Copeland A."/>
            <person name="Lucas S."/>
            <person name="Lapidus A."/>
            <person name="Barry K."/>
            <person name="Detter J.C."/>
            <person name="Glavina del Rio T."/>
            <person name="Hammon N."/>
            <person name="Israni S."/>
            <person name="Dalin E."/>
            <person name="Tice H."/>
            <person name="Bruce D."/>
            <person name="Pitluck S."/>
            <person name="Richardson P."/>
        </authorList>
    </citation>
    <scope>NUCLEOTIDE SEQUENCE [LARGE SCALE GENOMIC DNA]</scope>
    <source>
        <strain evidence="2">DSM 684</strain>
    </source>
</reference>
<dbReference type="CDD" id="cd10941">
    <property type="entry name" value="CE4_PuuE_HpPgdA_like_2"/>
    <property type="match status" value="1"/>
</dbReference>
<dbReference type="GO" id="GO:0005975">
    <property type="term" value="P:carbohydrate metabolic process"/>
    <property type="evidence" value="ECO:0007669"/>
    <property type="project" value="InterPro"/>
</dbReference>
<dbReference type="SUPFAM" id="SSF88713">
    <property type="entry name" value="Glycoside hydrolase/deacetylase"/>
    <property type="match status" value="1"/>
</dbReference>
<name>Q1K3Z8_DESA6</name>
<reference evidence="2" key="1">
    <citation type="submission" date="2006-05" db="EMBL/GenBank/DDBJ databases">
        <title>Annotation of the draft genome assembly of Desulfuromonas acetoxidans DSM 684.</title>
        <authorList>
            <consortium name="US DOE Joint Genome Institute (JGI-ORNL)"/>
            <person name="Larimer F."/>
            <person name="Land M."/>
            <person name="Hauser L."/>
        </authorList>
    </citation>
    <scope>NUCLEOTIDE SEQUENCE [LARGE SCALE GENOMIC DNA]</scope>
    <source>
        <strain evidence="2">DSM 684</strain>
    </source>
</reference>
<dbReference type="NCBIfam" id="TIGR03006">
    <property type="entry name" value="pepcterm_polyde"/>
    <property type="match status" value="1"/>
</dbReference>
<dbReference type="OrthoDB" id="5352625at2"/>
<dbReference type="RefSeq" id="WP_005997580.1">
    <property type="nucleotide sequence ID" value="NZ_AAEW02000001.1"/>
</dbReference>
<sequence>MTTQCKQSAPLTNLLSIDVEDYFQVSAFEKVSPPTSWEEREWRFEANTERVLELLEDSGVHATFFVLSWVAERCPALIQRLVAAGHELASHGHGHRRINTLSRDEFRADIRHAKQHLEQVSGTEVWGYRAPSYSISRQTSWAFDELIEAGYRYDSSIFPMRHDFYGMSDWPRFAGFAIKDEQGGWQAGEPTDGQACLRELPISTLRLAGKNLPIAGGGYFRLLPYCVTRWGLQRINQQDGQPFVFYLHPWEFDPSQPRMQGAGLKSNFRHYLNLNKTQPRFKKLLEDFNFSTIRDGLGLAQA</sequence>
<dbReference type="Pfam" id="PF01522">
    <property type="entry name" value="Polysacc_deac_1"/>
    <property type="match status" value="1"/>
</dbReference>
<dbReference type="InterPro" id="IPR022560">
    <property type="entry name" value="DUF3473"/>
</dbReference>
<dbReference type="AlphaFoldDB" id="Q1K3Z8"/>
<dbReference type="Gene3D" id="3.20.20.370">
    <property type="entry name" value="Glycoside hydrolase/deacetylase"/>
    <property type="match status" value="1"/>
</dbReference>
<dbReference type="EMBL" id="AAEW02000001">
    <property type="protein sequence ID" value="EAT17305.1"/>
    <property type="molecule type" value="Genomic_DNA"/>
</dbReference>
<dbReference type="Pfam" id="PF11959">
    <property type="entry name" value="DUF3473"/>
    <property type="match status" value="1"/>
</dbReference>
<accession>Q1K3Z8</accession>
<dbReference type="PROSITE" id="PS51677">
    <property type="entry name" value="NODB"/>
    <property type="match status" value="1"/>
</dbReference>
<dbReference type="InterPro" id="IPR002509">
    <property type="entry name" value="NODB_dom"/>
</dbReference>
<evidence type="ECO:0000313" key="2">
    <source>
        <dbReference type="EMBL" id="EAT17305.1"/>
    </source>
</evidence>
<dbReference type="InterPro" id="IPR014344">
    <property type="entry name" value="XrtA_polysacc_deacetyl"/>
</dbReference>
<protein>
    <submittedName>
        <fullName evidence="2">Polysaccharide deacetylase</fullName>
    </submittedName>
</protein>
<comment type="caution">
    <text evidence="2">The sequence shown here is derived from an EMBL/GenBank/DDBJ whole genome shotgun (WGS) entry which is preliminary data.</text>
</comment>
<dbReference type="InterPro" id="IPR045235">
    <property type="entry name" value="PuuE_HpPgdA-like"/>
</dbReference>
<dbReference type="PANTHER" id="PTHR47561">
    <property type="entry name" value="POLYSACCHARIDE DEACETYLASE FAMILY PROTEIN (AFU_ORTHOLOGUE AFUA_6G05030)"/>
    <property type="match status" value="1"/>
</dbReference>
<feature type="domain" description="NodB homology" evidence="1">
    <location>
        <begin position="34"/>
        <end position="302"/>
    </location>
</feature>
<dbReference type="GO" id="GO:0016810">
    <property type="term" value="F:hydrolase activity, acting on carbon-nitrogen (but not peptide) bonds"/>
    <property type="evidence" value="ECO:0007669"/>
    <property type="project" value="InterPro"/>
</dbReference>